<protein>
    <submittedName>
        <fullName evidence="2">NUDIX hydrolase</fullName>
    </submittedName>
</protein>
<dbReference type="GO" id="GO:0016787">
    <property type="term" value="F:hydrolase activity"/>
    <property type="evidence" value="ECO:0007669"/>
    <property type="project" value="UniProtKB-KW"/>
</dbReference>
<gene>
    <name evidence="2" type="ORF">ACFPN9_10920</name>
</gene>
<feature type="domain" description="Nudix hydrolase" evidence="1">
    <location>
        <begin position="48"/>
        <end position="192"/>
    </location>
</feature>
<proteinExistence type="predicted"/>
<accession>A0ABW0P225</accession>
<dbReference type="InterPro" id="IPR000086">
    <property type="entry name" value="NUDIX_hydrolase_dom"/>
</dbReference>
<dbReference type="Pfam" id="PF00293">
    <property type="entry name" value="NUDIX"/>
    <property type="match status" value="1"/>
</dbReference>
<comment type="caution">
    <text evidence="2">The sequence shown here is derived from an EMBL/GenBank/DDBJ whole genome shotgun (WGS) entry which is preliminary data.</text>
</comment>
<keyword evidence="3" id="KW-1185">Reference proteome</keyword>
<keyword evidence="2" id="KW-0378">Hydrolase</keyword>
<sequence>MSQTAFAVRLAEAVEHYRAEVAGPREHLSLLRWQIDQGHALDSRDTFPGHVTTSAYVLSPDHARILLIDHVVIGRWLQPGGHWEEAATFAESAAREALEETGVQGLRLHPWHKGSDIPFVVDSHDVPGKPARGEPAHIHHDLQYLFLADPEAPLVAQIEEVHAAAWKPLAELADIAPLGLARIRSLTPPGGLSQNGNM</sequence>
<dbReference type="Proteomes" id="UP001596060">
    <property type="component" value="Unassembled WGS sequence"/>
</dbReference>
<evidence type="ECO:0000259" key="1">
    <source>
        <dbReference type="PROSITE" id="PS51462"/>
    </source>
</evidence>
<dbReference type="InterPro" id="IPR015797">
    <property type="entry name" value="NUDIX_hydrolase-like_dom_sf"/>
</dbReference>
<evidence type="ECO:0000313" key="2">
    <source>
        <dbReference type="EMBL" id="MFC5505772.1"/>
    </source>
</evidence>
<dbReference type="PROSITE" id="PS51462">
    <property type="entry name" value="NUDIX"/>
    <property type="match status" value="1"/>
</dbReference>
<dbReference type="Gene3D" id="3.90.79.10">
    <property type="entry name" value="Nucleoside Triphosphate Pyrophosphohydrolase"/>
    <property type="match status" value="1"/>
</dbReference>
<name>A0ABW0P225_9HYPH</name>
<dbReference type="CDD" id="cd03674">
    <property type="entry name" value="NUDIX_Hydrolase"/>
    <property type="match status" value="1"/>
</dbReference>
<dbReference type="EMBL" id="JBHSLU010000022">
    <property type="protein sequence ID" value="MFC5505772.1"/>
    <property type="molecule type" value="Genomic_DNA"/>
</dbReference>
<dbReference type="PANTHER" id="PTHR43736">
    <property type="entry name" value="ADP-RIBOSE PYROPHOSPHATASE"/>
    <property type="match status" value="1"/>
</dbReference>
<dbReference type="SUPFAM" id="SSF55811">
    <property type="entry name" value="Nudix"/>
    <property type="match status" value="1"/>
</dbReference>
<dbReference type="RefSeq" id="WP_066726352.1">
    <property type="nucleotide sequence ID" value="NZ_JBHSLU010000022.1"/>
</dbReference>
<organism evidence="2 3">
    <name type="scientific">Bosea massiliensis</name>
    <dbReference type="NCBI Taxonomy" id="151419"/>
    <lineage>
        <taxon>Bacteria</taxon>
        <taxon>Pseudomonadati</taxon>
        <taxon>Pseudomonadota</taxon>
        <taxon>Alphaproteobacteria</taxon>
        <taxon>Hyphomicrobiales</taxon>
        <taxon>Boseaceae</taxon>
        <taxon>Bosea</taxon>
    </lineage>
</organism>
<reference evidence="3" key="1">
    <citation type="journal article" date="2019" name="Int. J. Syst. Evol. Microbiol.">
        <title>The Global Catalogue of Microorganisms (GCM) 10K type strain sequencing project: providing services to taxonomists for standard genome sequencing and annotation.</title>
        <authorList>
            <consortium name="The Broad Institute Genomics Platform"/>
            <consortium name="The Broad Institute Genome Sequencing Center for Infectious Disease"/>
            <person name="Wu L."/>
            <person name="Ma J."/>
        </authorList>
    </citation>
    <scope>NUCLEOTIDE SEQUENCE [LARGE SCALE GENOMIC DNA]</scope>
    <source>
        <strain evidence="3">CCUG 43117</strain>
    </source>
</reference>
<evidence type="ECO:0000313" key="3">
    <source>
        <dbReference type="Proteomes" id="UP001596060"/>
    </source>
</evidence>
<dbReference type="PANTHER" id="PTHR43736:SF1">
    <property type="entry name" value="DIHYDRONEOPTERIN TRIPHOSPHATE DIPHOSPHATASE"/>
    <property type="match status" value="1"/>
</dbReference>